<keyword evidence="7" id="KW-1185">Reference proteome</keyword>
<evidence type="ECO:0000256" key="1">
    <source>
        <dbReference type="ARBA" id="ARBA00022491"/>
    </source>
</evidence>
<dbReference type="SUPFAM" id="SSF47413">
    <property type="entry name" value="lambda repressor-like DNA-binding domains"/>
    <property type="match status" value="1"/>
</dbReference>
<evidence type="ECO:0000259" key="5">
    <source>
        <dbReference type="PROSITE" id="PS50932"/>
    </source>
</evidence>
<protein>
    <submittedName>
        <fullName evidence="6">Transcriptional regulator, LacI family</fullName>
    </submittedName>
</protein>
<dbReference type="InterPro" id="IPR046335">
    <property type="entry name" value="LacI/GalR-like_sensor"/>
</dbReference>
<evidence type="ECO:0000256" key="4">
    <source>
        <dbReference type="ARBA" id="ARBA00023163"/>
    </source>
</evidence>
<dbReference type="PROSITE" id="PS50932">
    <property type="entry name" value="HTH_LACI_2"/>
    <property type="match status" value="1"/>
</dbReference>
<feature type="domain" description="HTH lacI-type" evidence="5">
    <location>
        <begin position="5"/>
        <end position="59"/>
    </location>
</feature>
<evidence type="ECO:0000256" key="3">
    <source>
        <dbReference type="ARBA" id="ARBA00023125"/>
    </source>
</evidence>
<dbReference type="InterPro" id="IPR028082">
    <property type="entry name" value="Peripla_BP_I"/>
</dbReference>
<dbReference type="Gene3D" id="3.40.50.2300">
    <property type="match status" value="2"/>
</dbReference>
<dbReference type="SUPFAM" id="SSF53822">
    <property type="entry name" value="Periplasmic binding protein-like I"/>
    <property type="match status" value="1"/>
</dbReference>
<keyword evidence="4" id="KW-0804">Transcription</keyword>
<dbReference type="RefSeq" id="WP_244521343.1">
    <property type="nucleotide sequence ID" value="NZ_FMXQ01000009.1"/>
</dbReference>
<accession>A0A1G6DXY7</accession>
<dbReference type="InterPro" id="IPR000843">
    <property type="entry name" value="HTH_LacI"/>
</dbReference>
<dbReference type="Gene3D" id="1.10.260.40">
    <property type="entry name" value="lambda repressor-like DNA-binding domains"/>
    <property type="match status" value="1"/>
</dbReference>
<evidence type="ECO:0000313" key="6">
    <source>
        <dbReference type="EMBL" id="SDB50057.1"/>
    </source>
</evidence>
<dbReference type="PANTHER" id="PTHR30146:SF95">
    <property type="entry name" value="RIBOSE OPERON REPRESSOR"/>
    <property type="match status" value="1"/>
</dbReference>
<dbReference type="Pfam" id="PF13377">
    <property type="entry name" value="Peripla_BP_3"/>
    <property type="match status" value="1"/>
</dbReference>
<dbReference type="EMBL" id="FMXQ01000009">
    <property type="protein sequence ID" value="SDB50057.1"/>
    <property type="molecule type" value="Genomic_DNA"/>
</dbReference>
<gene>
    <name evidence="6" type="ORF">SAMN02982931_03872</name>
</gene>
<dbReference type="AlphaFoldDB" id="A0A1G6DXY7"/>
<dbReference type="STRING" id="665467.SAMN02982931_03872"/>
<keyword evidence="1" id="KW-0678">Repressor</keyword>
<dbReference type="SMART" id="SM00354">
    <property type="entry name" value="HTH_LACI"/>
    <property type="match status" value="1"/>
</dbReference>
<dbReference type="InterPro" id="IPR010982">
    <property type="entry name" value="Lambda_DNA-bd_dom_sf"/>
</dbReference>
<dbReference type="Proteomes" id="UP000199071">
    <property type="component" value="Unassembled WGS sequence"/>
</dbReference>
<dbReference type="Pfam" id="PF00356">
    <property type="entry name" value="LacI"/>
    <property type="match status" value="1"/>
</dbReference>
<organism evidence="6 7">
    <name type="scientific">Bauldia litoralis</name>
    <dbReference type="NCBI Taxonomy" id="665467"/>
    <lineage>
        <taxon>Bacteria</taxon>
        <taxon>Pseudomonadati</taxon>
        <taxon>Pseudomonadota</taxon>
        <taxon>Alphaproteobacteria</taxon>
        <taxon>Hyphomicrobiales</taxon>
        <taxon>Kaistiaceae</taxon>
        <taxon>Bauldia</taxon>
    </lineage>
</organism>
<name>A0A1G6DXY7_9HYPH</name>
<dbReference type="PANTHER" id="PTHR30146">
    <property type="entry name" value="LACI-RELATED TRANSCRIPTIONAL REPRESSOR"/>
    <property type="match status" value="1"/>
</dbReference>
<reference evidence="6 7" key="1">
    <citation type="submission" date="2016-10" db="EMBL/GenBank/DDBJ databases">
        <authorList>
            <person name="de Groot N.N."/>
        </authorList>
    </citation>
    <scope>NUCLEOTIDE SEQUENCE [LARGE SCALE GENOMIC DNA]</scope>
    <source>
        <strain evidence="6 7">ATCC 35022</strain>
    </source>
</reference>
<evidence type="ECO:0000313" key="7">
    <source>
        <dbReference type="Proteomes" id="UP000199071"/>
    </source>
</evidence>
<proteinExistence type="predicted"/>
<dbReference type="CDD" id="cd01392">
    <property type="entry name" value="HTH_LacI"/>
    <property type="match status" value="1"/>
</dbReference>
<keyword evidence="2" id="KW-0805">Transcription regulation</keyword>
<keyword evidence="3" id="KW-0238">DNA-binding</keyword>
<sequence length="335" mass="36021">MRRYASSTDVARLAGVSQSAVSRTYRPGSSVSPETRQKVLAAAETLGYRPSMIPQIMLGHRSRLVAIVIGGMYNPFYAGVLEEFTVKLQAIGHQVLLVHVDSGHTLDAVIPRLASYRVDAIVSALAILSPRAADELARFKIPVITFNTPVKNEWVSSVSCDNEAAAVTLADLFVQRGAKSFGYITGPSGSPAHEERLAGFRKGLAEQGVNDLKIATGDFRYEGGFRAAQELASDRHSIPDAIFCANDLMAMGAIDAIRTKLGMRAPEDVMVAGFDNIPEASWAAYDLTTFAQNAPLMVDKALEIVKSTTEKHASAGEIRIVIQATLVERGSTRAA</sequence>
<evidence type="ECO:0000256" key="2">
    <source>
        <dbReference type="ARBA" id="ARBA00023015"/>
    </source>
</evidence>
<dbReference type="CDD" id="cd06278">
    <property type="entry name" value="PBP1_LacI-like"/>
    <property type="match status" value="1"/>
</dbReference>
<dbReference type="GO" id="GO:0000976">
    <property type="term" value="F:transcription cis-regulatory region binding"/>
    <property type="evidence" value="ECO:0007669"/>
    <property type="project" value="TreeGrafter"/>
</dbReference>
<dbReference type="GO" id="GO:0003700">
    <property type="term" value="F:DNA-binding transcription factor activity"/>
    <property type="evidence" value="ECO:0007669"/>
    <property type="project" value="TreeGrafter"/>
</dbReference>